<name>A0A4D6C9F6_9VIRU</name>
<accession>A0A4D6C9F6</accession>
<dbReference type="EMBL" id="MH734111">
    <property type="protein sequence ID" value="QBY26797.1"/>
    <property type="molecule type" value="Genomic_RNA"/>
</dbReference>
<dbReference type="PIRSF" id="PIRSF003959">
    <property type="entry name" value="NS-M_TospoV"/>
    <property type="match status" value="1"/>
</dbReference>
<evidence type="ECO:0000256" key="1">
    <source>
        <dbReference type="ARBA" id="ARBA00022448"/>
    </source>
</evidence>
<dbReference type="InterPro" id="IPR006889">
    <property type="entry name" value="Bunya_NSM"/>
</dbReference>
<organism evidence="3">
    <name type="scientific">Melon yellow spot virus</name>
    <dbReference type="NCBI Taxonomy" id="89471"/>
    <lineage>
        <taxon>Viruses</taxon>
        <taxon>Riboviria</taxon>
        <taxon>Orthornavirae</taxon>
        <taxon>Negarnaviricota</taxon>
        <taxon>Polyploviricotina</taxon>
        <taxon>Bunyaviricetes</taxon>
        <taxon>Elliovirales</taxon>
        <taxon>Tospoviridae</taxon>
        <taxon>Orthotospovirus</taxon>
        <taxon>Orthotospovirus meloflavi</taxon>
    </lineage>
</organism>
<sequence>MSPLSTVLAVFRTQRTVEKGPLCNENNKSYLSRQVSQVDVEAAMKSKAMTANGKQYISTIDPCVLGSYNKDKNIDSSSDDILSRLVIERSTHLSSWKNDSLVGNGEKKVTFVANLMPTWNSNKKFMHLSRLIVWVVPTIPNPKGFVKATLVDQNKTTIDEKIIVSGQSSLADPMCFIFHLSWSIPKERNTLKQCTQLIFTSNEKYTEGISFASVMYAWAKNFCDTPIAAESTTCDVIPINRAKVIRSAALIEACKLLVPKGTSGRQITNQIKQLQKIAEKCAMESEGEDYAEEIPIDLDEPERSRLEI</sequence>
<evidence type="ECO:0000256" key="2">
    <source>
        <dbReference type="ARBA" id="ARBA00023031"/>
    </source>
</evidence>
<proteinExistence type="predicted"/>
<gene>
    <name evidence="3" type="primary">NSm</name>
</gene>
<dbReference type="InterPro" id="IPR000603">
    <property type="entry name" value="MPV"/>
</dbReference>
<protein>
    <submittedName>
        <fullName evidence="3">Nonstructural protein</fullName>
    </submittedName>
</protein>
<evidence type="ECO:0000313" key="3">
    <source>
        <dbReference type="EMBL" id="QBY26797.1"/>
    </source>
</evidence>
<dbReference type="GO" id="GO:0046740">
    <property type="term" value="P:transport of virus in host, cell to cell"/>
    <property type="evidence" value="ECO:0007669"/>
    <property type="project" value="UniProtKB-KW"/>
</dbReference>
<keyword evidence="2" id="KW-0916">Viral movement protein</keyword>
<keyword evidence="1" id="KW-0813">Transport</keyword>
<reference evidence="3" key="1">
    <citation type="submission" date="2018-08" db="EMBL/GenBank/DDBJ databases">
        <title>First report of melon yellow spot virus infecting cucumber in Hainan, China.</title>
        <authorList>
            <person name="Che H.Y."/>
        </authorList>
    </citation>
    <scope>NUCLEOTIDE SEQUENCE</scope>
    <source>
        <strain evidence="3">Hainan</strain>
    </source>
</reference>
<dbReference type="Pfam" id="PF00803">
    <property type="entry name" value="3A"/>
    <property type="match status" value="1"/>
</dbReference>